<protein>
    <submittedName>
        <fullName evidence="1">RNA-splicing factor</fullName>
    </submittedName>
</protein>
<accession>A0ACC1K862</accession>
<proteinExistence type="predicted"/>
<evidence type="ECO:0000313" key="2">
    <source>
        <dbReference type="Proteomes" id="UP001140234"/>
    </source>
</evidence>
<gene>
    <name evidence="1" type="primary">CWC25</name>
    <name evidence="1" type="ORF">IWQ57_000234</name>
</gene>
<evidence type="ECO:0000313" key="1">
    <source>
        <dbReference type="EMBL" id="KAJ2775733.1"/>
    </source>
</evidence>
<name>A0ACC1K862_9FUNG</name>
<comment type="caution">
    <text evidence="1">The sequence shown here is derived from an EMBL/GenBank/DDBJ whole genome shotgun (WGS) entry which is preliminary data.</text>
</comment>
<reference evidence="1" key="1">
    <citation type="submission" date="2022-07" db="EMBL/GenBank/DDBJ databases">
        <title>Phylogenomic reconstructions and comparative analyses of Kickxellomycotina fungi.</title>
        <authorList>
            <person name="Reynolds N.K."/>
            <person name="Stajich J.E."/>
            <person name="Barry K."/>
            <person name="Grigoriev I.V."/>
            <person name="Crous P."/>
            <person name="Smith M.E."/>
        </authorList>
    </citation>
    <scope>NUCLEOTIDE SEQUENCE</scope>
    <source>
        <strain evidence="1">CBS 109366</strain>
    </source>
</reference>
<organism evidence="1 2">
    <name type="scientific">Coemansia nantahalensis</name>
    <dbReference type="NCBI Taxonomy" id="2789366"/>
    <lineage>
        <taxon>Eukaryota</taxon>
        <taxon>Fungi</taxon>
        <taxon>Fungi incertae sedis</taxon>
        <taxon>Zoopagomycota</taxon>
        <taxon>Kickxellomycotina</taxon>
        <taxon>Kickxellomycetes</taxon>
        <taxon>Kickxellales</taxon>
        <taxon>Kickxellaceae</taxon>
        <taxon>Coemansia</taxon>
    </lineage>
</organism>
<keyword evidence="2" id="KW-1185">Reference proteome</keyword>
<dbReference type="EMBL" id="JANBUJ010000003">
    <property type="protein sequence ID" value="KAJ2775733.1"/>
    <property type="molecule type" value="Genomic_DNA"/>
</dbReference>
<dbReference type="Proteomes" id="UP001140234">
    <property type="component" value="Unassembled WGS sequence"/>
</dbReference>
<sequence>MGGGDLNMQKSWHPLTPANRRRVAEEKQRAVEEAQRAARLQKELREERQQEEMARLNAAVTKRPINKLEWMYNAPATGAPRSTEDLEAYLLGKRDAAELVAPEPAAEAIRKPDDKWKDGLFAFSNRNANSERDAMAKAAEDPLAEIHRREQAAAQAAARQPAAGRSRDEPPPRGKDRERKEERRHRHKHRSGRGSEQSPRRSRSRSRERHGERRHRHRHGHSGSGSRRRSRSPTKP</sequence>